<dbReference type="EMBL" id="BSPO01000003">
    <property type="protein sequence ID" value="GLS84218.1"/>
    <property type="molecule type" value="Genomic_DNA"/>
</dbReference>
<keyword evidence="2" id="KW-1185">Reference proteome</keyword>
<evidence type="ECO:0000313" key="1">
    <source>
        <dbReference type="EMBL" id="GLS84218.1"/>
    </source>
</evidence>
<protein>
    <submittedName>
        <fullName evidence="1">Uncharacterized protein</fullName>
    </submittedName>
</protein>
<accession>A0AA37TRC3</accession>
<dbReference type="RefSeq" id="WP_095498289.1">
    <property type="nucleotide sequence ID" value="NZ_BSPO01000003.1"/>
</dbReference>
<organism evidence="1 2">
    <name type="scientific">Paraferrimonas haliotis</name>
    <dbReference type="NCBI Taxonomy" id="2013866"/>
    <lineage>
        <taxon>Bacteria</taxon>
        <taxon>Pseudomonadati</taxon>
        <taxon>Pseudomonadota</taxon>
        <taxon>Gammaproteobacteria</taxon>
        <taxon>Alteromonadales</taxon>
        <taxon>Ferrimonadaceae</taxon>
        <taxon>Paraferrimonas</taxon>
    </lineage>
</organism>
<reference evidence="1 2" key="1">
    <citation type="journal article" date="2014" name="Int. J. Syst. Evol. Microbiol.">
        <title>Complete genome sequence of Corynebacterium casei LMG S-19264T (=DSM 44701T), isolated from a smear-ripened cheese.</title>
        <authorList>
            <consortium name="US DOE Joint Genome Institute (JGI-PGF)"/>
            <person name="Walter F."/>
            <person name="Albersmeier A."/>
            <person name="Kalinowski J."/>
            <person name="Ruckert C."/>
        </authorList>
    </citation>
    <scope>NUCLEOTIDE SEQUENCE [LARGE SCALE GENOMIC DNA]</scope>
    <source>
        <strain evidence="1 2">NBRC 112785</strain>
    </source>
</reference>
<sequence>MTHISQSASLLSIKKYLKMTHGLTDMEATQQADEVYSNLTEMRNKGFIEGWYFDDHGHLELEPTSSVLNQIQSVIK</sequence>
<dbReference type="Proteomes" id="UP001157439">
    <property type="component" value="Unassembled WGS sequence"/>
</dbReference>
<comment type="caution">
    <text evidence="1">The sequence shown here is derived from an EMBL/GenBank/DDBJ whole genome shotgun (WGS) entry which is preliminary data.</text>
</comment>
<proteinExistence type="predicted"/>
<evidence type="ECO:0000313" key="2">
    <source>
        <dbReference type="Proteomes" id="UP001157439"/>
    </source>
</evidence>
<dbReference type="AlphaFoldDB" id="A0AA37TRC3"/>
<name>A0AA37TRC3_9GAMM</name>
<gene>
    <name evidence="1" type="ORF">GCM10007894_21950</name>
</gene>